<dbReference type="EMBL" id="CM004474">
    <property type="protein sequence ID" value="OCT80202.1"/>
    <property type="molecule type" value="Genomic_DNA"/>
</dbReference>
<reference evidence="2" key="1">
    <citation type="journal article" date="2016" name="Nature">
        <title>Genome evolution in the allotetraploid frog Xenopus laevis.</title>
        <authorList>
            <person name="Session A.M."/>
            <person name="Uno Y."/>
            <person name="Kwon T."/>
            <person name="Chapman J.A."/>
            <person name="Toyoda A."/>
            <person name="Takahashi S."/>
            <person name="Fukui A."/>
            <person name="Hikosaka A."/>
            <person name="Suzuki A."/>
            <person name="Kondo M."/>
            <person name="van Heeringen S.J."/>
            <person name="Quigley I."/>
            <person name="Heinz S."/>
            <person name="Ogino H."/>
            <person name="Ochi H."/>
            <person name="Hellsten U."/>
            <person name="Lyons J.B."/>
            <person name="Simakov O."/>
            <person name="Putnam N."/>
            <person name="Stites J."/>
            <person name="Kuroki Y."/>
            <person name="Tanaka T."/>
            <person name="Michiue T."/>
            <person name="Watanabe M."/>
            <person name="Bogdanovic O."/>
            <person name="Lister R."/>
            <person name="Georgiou G."/>
            <person name="Paranjpe S.S."/>
            <person name="van Kruijsbergen I."/>
            <person name="Shu S."/>
            <person name="Carlson J."/>
            <person name="Kinoshita T."/>
            <person name="Ohta Y."/>
            <person name="Mawaribuchi S."/>
            <person name="Jenkins J."/>
            <person name="Grimwood J."/>
            <person name="Schmutz J."/>
            <person name="Mitros T."/>
            <person name="Mozaffari S.V."/>
            <person name="Suzuki Y."/>
            <person name="Haramoto Y."/>
            <person name="Yamamoto T.S."/>
            <person name="Takagi C."/>
            <person name="Heald R."/>
            <person name="Miller K."/>
            <person name="Haudenschild C."/>
            <person name="Kitzman J."/>
            <person name="Nakayama T."/>
            <person name="Izutsu Y."/>
            <person name="Robert J."/>
            <person name="Fortriede J."/>
            <person name="Burns K."/>
            <person name="Lotay V."/>
            <person name="Karimi K."/>
            <person name="Yasuoka Y."/>
            <person name="Dichmann D.S."/>
            <person name="Flajnik M.F."/>
            <person name="Houston D.W."/>
            <person name="Shendure J."/>
            <person name="DuPasquier L."/>
            <person name="Vize P.D."/>
            <person name="Zorn A.M."/>
            <person name="Ito M."/>
            <person name="Marcotte E.M."/>
            <person name="Wallingford J.B."/>
            <person name="Ito Y."/>
            <person name="Asashima M."/>
            <person name="Ueno N."/>
            <person name="Matsuda Y."/>
            <person name="Veenstra G.J."/>
            <person name="Fujiyama A."/>
            <person name="Harland R.M."/>
            <person name="Taira M."/>
            <person name="Rokhsar D.S."/>
        </authorList>
    </citation>
    <scope>NUCLEOTIDE SEQUENCE [LARGE SCALE GENOMIC DNA]</scope>
    <source>
        <strain evidence="2">J</strain>
    </source>
</reference>
<name>A0A974CWU9_XENLA</name>
<organism evidence="1 2">
    <name type="scientific">Xenopus laevis</name>
    <name type="common">African clawed frog</name>
    <dbReference type="NCBI Taxonomy" id="8355"/>
    <lineage>
        <taxon>Eukaryota</taxon>
        <taxon>Metazoa</taxon>
        <taxon>Chordata</taxon>
        <taxon>Craniata</taxon>
        <taxon>Vertebrata</taxon>
        <taxon>Euteleostomi</taxon>
        <taxon>Amphibia</taxon>
        <taxon>Batrachia</taxon>
        <taxon>Anura</taxon>
        <taxon>Pipoidea</taxon>
        <taxon>Pipidae</taxon>
        <taxon>Xenopodinae</taxon>
        <taxon>Xenopus</taxon>
        <taxon>Xenopus</taxon>
    </lineage>
</organism>
<evidence type="ECO:0000313" key="1">
    <source>
        <dbReference type="EMBL" id="OCT80202.1"/>
    </source>
</evidence>
<dbReference type="Proteomes" id="UP000694892">
    <property type="component" value="Chromosome 5L"/>
</dbReference>
<proteinExistence type="predicted"/>
<sequence length="109" mass="12076">MGGISQSVSAPAATVPSPSVAVTVTASLKGGPGEKEKAVVQEVSDFAKCSTYVCFEGPLGKHVKMEVKKKVWKGEYVEIFSLLPLERFNLDILDKKEEKKKEEEEKRRY</sequence>
<gene>
    <name evidence="1" type="ORF">XELAEV_18027013mg</name>
</gene>
<evidence type="ECO:0000313" key="2">
    <source>
        <dbReference type="Proteomes" id="UP000694892"/>
    </source>
</evidence>
<dbReference type="AlphaFoldDB" id="A0A974CWU9"/>
<accession>A0A974CWU9</accession>
<protein>
    <submittedName>
        <fullName evidence="1">Uncharacterized protein</fullName>
    </submittedName>
</protein>